<dbReference type="GO" id="GO:0000034">
    <property type="term" value="F:adenine deaminase activity"/>
    <property type="evidence" value="ECO:0007669"/>
    <property type="project" value="UniProtKB-UniRule"/>
</dbReference>
<evidence type="ECO:0000256" key="5">
    <source>
        <dbReference type="ARBA" id="ARBA00023211"/>
    </source>
</evidence>
<gene>
    <name evidence="8 11" type="primary">ade</name>
    <name evidence="11" type="ORF">ENX73_06755</name>
</gene>
<comment type="similarity">
    <text evidence="2 8">Belongs to the metallo-dependent hydrolases superfamily. Adenine deaminase family.</text>
</comment>
<protein>
    <recommendedName>
        <fullName evidence="7 8">Adenine deaminase</fullName>
        <shortName evidence="8">Adenase</shortName>
        <shortName evidence="8">Adenine aminase</shortName>
        <ecNumber evidence="3 8">3.5.4.2</ecNumber>
    </recommendedName>
</protein>
<comment type="catalytic activity">
    <reaction evidence="6 8">
        <text>adenine + H2O + H(+) = hypoxanthine + NH4(+)</text>
        <dbReference type="Rhea" id="RHEA:23688"/>
        <dbReference type="ChEBI" id="CHEBI:15377"/>
        <dbReference type="ChEBI" id="CHEBI:15378"/>
        <dbReference type="ChEBI" id="CHEBI:16708"/>
        <dbReference type="ChEBI" id="CHEBI:17368"/>
        <dbReference type="ChEBI" id="CHEBI:28938"/>
        <dbReference type="EC" id="3.5.4.2"/>
    </reaction>
</comment>
<dbReference type="SUPFAM" id="SSF51338">
    <property type="entry name" value="Composite domain of metallo-dependent hydrolases"/>
    <property type="match status" value="1"/>
</dbReference>
<dbReference type="GO" id="GO:0006146">
    <property type="term" value="P:adenine catabolic process"/>
    <property type="evidence" value="ECO:0007669"/>
    <property type="project" value="InterPro"/>
</dbReference>
<dbReference type="InterPro" id="IPR006679">
    <property type="entry name" value="Adenine_deam"/>
</dbReference>
<dbReference type="PANTHER" id="PTHR11113">
    <property type="entry name" value="N-ACETYLGLUCOSAMINE-6-PHOSPHATE DEACETYLASE"/>
    <property type="match status" value="1"/>
</dbReference>
<dbReference type="EMBL" id="DTPE01000269">
    <property type="protein sequence ID" value="HGE75804.1"/>
    <property type="molecule type" value="Genomic_DNA"/>
</dbReference>
<evidence type="ECO:0000313" key="11">
    <source>
        <dbReference type="EMBL" id="HGE75804.1"/>
    </source>
</evidence>
<evidence type="ECO:0000259" key="9">
    <source>
        <dbReference type="Pfam" id="PF01979"/>
    </source>
</evidence>
<evidence type="ECO:0000256" key="8">
    <source>
        <dbReference type="HAMAP-Rule" id="MF_01518"/>
    </source>
</evidence>
<comment type="caution">
    <text evidence="11">The sequence shown here is derived from an EMBL/GenBank/DDBJ whole genome shotgun (WGS) entry which is preliminary data.</text>
</comment>
<dbReference type="NCBIfam" id="TIGR01178">
    <property type="entry name" value="ade"/>
    <property type="match status" value="1"/>
</dbReference>
<keyword evidence="5 8" id="KW-0464">Manganese</keyword>
<dbReference type="Pfam" id="PF13382">
    <property type="entry name" value="Adenine_deam_C"/>
    <property type="match status" value="1"/>
</dbReference>
<evidence type="ECO:0000259" key="10">
    <source>
        <dbReference type="Pfam" id="PF13382"/>
    </source>
</evidence>
<evidence type="ECO:0000256" key="3">
    <source>
        <dbReference type="ARBA" id="ARBA00012782"/>
    </source>
</evidence>
<dbReference type="PANTHER" id="PTHR11113:SF2">
    <property type="entry name" value="ADENINE DEAMINASE"/>
    <property type="match status" value="1"/>
</dbReference>
<comment type="cofactor">
    <cofactor evidence="1 8">
        <name>Mn(2+)</name>
        <dbReference type="ChEBI" id="CHEBI:29035"/>
    </cofactor>
</comment>
<feature type="domain" description="Adenine deaminase C-terminal" evidence="10">
    <location>
        <begin position="400"/>
        <end position="563"/>
    </location>
</feature>
<evidence type="ECO:0000256" key="6">
    <source>
        <dbReference type="ARBA" id="ARBA00047720"/>
    </source>
</evidence>
<dbReference type="EC" id="3.5.4.2" evidence="3 8"/>
<feature type="domain" description="Amidohydrolase-related" evidence="9">
    <location>
        <begin position="64"/>
        <end position="348"/>
    </location>
</feature>
<dbReference type="InterPro" id="IPR032466">
    <property type="entry name" value="Metal_Hydrolase"/>
</dbReference>
<dbReference type="Pfam" id="PF01979">
    <property type="entry name" value="Amidohydro_1"/>
    <property type="match status" value="1"/>
</dbReference>
<proteinExistence type="inferred from homology"/>
<evidence type="ECO:0000256" key="4">
    <source>
        <dbReference type="ARBA" id="ARBA00022801"/>
    </source>
</evidence>
<dbReference type="Gene3D" id="2.30.40.10">
    <property type="entry name" value="Urease, subunit C, domain 1"/>
    <property type="match status" value="1"/>
</dbReference>
<dbReference type="HAMAP" id="MF_01518">
    <property type="entry name" value="Adenine_deamin"/>
    <property type="match status" value="1"/>
</dbReference>
<organism evidence="11">
    <name type="scientific">Mesoaciditoga lauensis</name>
    <dbReference type="NCBI Taxonomy" id="1495039"/>
    <lineage>
        <taxon>Bacteria</taxon>
        <taxon>Thermotogati</taxon>
        <taxon>Thermotogota</taxon>
        <taxon>Thermotogae</taxon>
        <taxon>Mesoaciditogales</taxon>
        <taxon>Mesoaciditogaceae</taxon>
        <taxon>Mesoaciditoga</taxon>
    </lineage>
</organism>
<keyword evidence="4 8" id="KW-0378">Hydrolase</keyword>
<dbReference type="InterPro" id="IPR006680">
    <property type="entry name" value="Amidohydro-rel"/>
</dbReference>
<evidence type="ECO:0000256" key="1">
    <source>
        <dbReference type="ARBA" id="ARBA00001936"/>
    </source>
</evidence>
<dbReference type="Gene3D" id="3.20.20.140">
    <property type="entry name" value="Metal-dependent hydrolases"/>
    <property type="match status" value="1"/>
</dbReference>
<dbReference type="AlphaFoldDB" id="A0A7V3RFN9"/>
<dbReference type="InterPro" id="IPR026912">
    <property type="entry name" value="Adenine_deam_C"/>
</dbReference>
<dbReference type="CDD" id="cd01295">
    <property type="entry name" value="AdeC"/>
    <property type="match status" value="1"/>
</dbReference>
<reference evidence="11" key="1">
    <citation type="journal article" date="2020" name="mSystems">
        <title>Genome- and Community-Level Interaction Insights into Carbon Utilization and Element Cycling Functions of Hydrothermarchaeota in Hydrothermal Sediment.</title>
        <authorList>
            <person name="Zhou Z."/>
            <person name="Liu Y."/>
            <person name="Xu W."/>
            <person name="Pan J."/>
            <person name="Luo Z.H."/>
            <person name="Li M."/>
        </authorList>
    </citation>
    <scope>NUCLEOTIDE SEQUENCE [LARGE SCALE GENOMIC DNA]</scope>
    <source>
        <strain evidence="11">SpSt-966</strain>
    </source>
</reference>
<dbReference type="InterPro" id="IPR011059">
    <property type="entry name" value="Metal-dep_hydrolase_composite"/>
</dbReference>
<dbReference type="SUPFAM" id="SSF51556">
    <property type="entry name" value="Metallo-dependent hydrolases"/>
    <property type="match status" value="1"/>
</dbReference>
<evidence type="ECO:0000256" key="7">
    <source>
        <dbReference type="ARBA" id="ARBA00069718"/>
    </source>
</evidence>
<dbReference type="FunFam" id="3.20.20.140:FF:000016">
    <property type="entry name" value="Adenine deaminase"/>
    <property type="match status" value="1"/>
</dbReference>
<accession>A0A7V3RFN9</accession>
<sequence length="570" mass="62818">MKIEEIIPVALGKVQADIILKNCRIVNVFTGEIEEGNIALYRKRIAGVGEYKDGKEIIDLGGDYVVPGFIDAHVHIESSMVDPVEFARTILPRGTTTIIADPHEIANVMGISGIEYMLQYTEGIPLNIYMMIPSCVPTTKMEKSGSEITPIDTITLVTKYPRVLGLGEVMNYPGVLSTDKDLMTKIEIIRHLYKKIDGHAPGLSGKSLNAYASAFIRTDHECTTEKEALEKISRGMQVLIREGSVARNLDDLIGAVNLYNERFFSFCTDDRHPDDITKEGHIDNMVRRAIKKGLDPIIAIRMATINTADFYGLRSMGAIAPSYKADLIITESLTDFFPKTVIKDSKIVARNGKICVDIVGNKFDKNMNGNFRISEVTKDDFKITSKGKRTRAIRVLNKSLVTEEKIFELSPSEIPDLRKDLLKISIVSRYDPEKSISVGAITGLGLKAGAIATSVGHDSHNISVVGTNDEDMALAVNRILELRGGIVVMKDGKILAELPLQIAGLMSSFKVEEVVQSISKLKDAARSIGCIIDDPFMVLSFVQLAVIPKLRITNFGIVDVEREEFVTLGL</sequence>
<name>A0A7V3RFN9_9BACT</name>
<evidence type="ECO:0000256" key="2">
    <source>
        <dbReference type="ARBA" id="ARBA00006773"/>
    </source>
</evidence>